<reference evidence="2 3" key="1">
    <citation type="journal article" date="2013" name="Environ. Microbiol.">
        <title>Complete genome, catabolic sub-proteomes and key-metabolites of Desulfobacula toluolica Tol2, a marine, aromatic compound-degrading, sulfate-reducing bacterium.</title>
        <authorList>
            <person name="Wohlbrand L."/>
            <person name="Jacob J.H."/>
            <person name="Kube M."/>
            <person name="Mussmann M."/>
            <person name="Jarling R."/>
            <person name="Beck A."/>
            <person name="Amann R."/>
            <person name="Wilkes H."/>
            <person name="Reinhardt R."/>
            <person name="Rabus R."/>
        </authorList>
    </citation>
    <scope>NUCLEOTIDE SEQUENCE [LARGE SCALE GENOMIC DNA]</scope>
    <source>
        <strain evidence="3">DSM 7467 / Tol2</strain>
    </source>
</reference>
<feature type="transmembrane region" description="Helical" evidence="1">
    <location>
        <begin position="12"/>
        <end position="31"/>
    </location>
</feature>
<dbReference type="OrthoDB" id="9790784at2"/>
<gene>
    <name evidence="2" type="ordered locus">TOL2_C36200</name>
</gene>
<name>K0NS26_DESTT</name>
<dbReference type="KEGG" id="dto:TOL2_C36200"/>
<dbReference type="Proteomes" id="UP000007347">
    <property type="component" value="Chromosome"/>
</dbReference>
<evidence type="ECO:0000256" key="1">
    <source>
        <dbReference type="SAM" id="Phobius"/>
    </source>
</evidence>
<protein>
    <recommendedName>
        <fullName evidence="4">Membrane-bound metal-dependent hydrolase</fullName>
    </recommendedName>
</protein>
<organism evidence="2 3">
    <name type="scientific">Desulfobacula toluolica (strain DSM 7467 / Tol2)</name>
    <dbReference type="NCBI Taxonomy" id="651182"/>
    <lineage>
        <taxon>Bacteria</taxon>
        <taxon>Pseudomonadati</taxon>
        <taxon>Thermodesulfobacteriota</taxon>
        <taxon>Desulfobacteria</taxon>
        <taxon>Desulfobacterales</taxon>
        <taxon>Desulfobacteraceae</taxon>
        <taxon>Desulfobacula</taxon>
    </lineage>
</organism>
<dbReference type="STRING" id="651182.TOL2_C36200"/>
<evidence type="ECO:0008006" key="4">
    <source>
        <dbReference type="Google" id="ProtNLM"/>
    </source>
</evidence>
<feature type="transmembrane region" description="Helical" evidence="1">
    <location>
        <begin position="123"/>
        <end position="141"/>
    </location>
</feature>
<dbReference type="HOGENOM" id="CLU_1270615_0_0_7"/>
<keyword evidence="1" id="KW-1133">Transmembrane helix</keyword>
<feature type="transmembrane region" description="Helical" evidence="1">
    <location>
        <begin position="43"/>
        <end position="60"/>
    </location>
</feature>
<evidence type="ECO:0000313" key="3">
    <source>
        <dbReference type="Proteomes" id="UP000007347"/>
    </source>
</evidence>
<dbReference type="RefSeq" id="WP_014958965.1">
    <property type="nucleotide sequence ID" value="NC_018645.1"/>
</dbReference>
<keyword evidence="1" id="KW-0812">Transmembrane</keyword>
<feature type="transmembrane region" description="Helical" evidence="1">
    <location>
        <begin position="67"/>
        <end position="87"/>
    </location>
</feature>
<sequence>MFEGLTQKSKKPLMVLVFLLTVAVITNIVILKLFDQKSAYREAHSLVGIITLMGFVYTFADDKTSRIKLFSLFLISLVPCYLGTVFSDLDIKLLGIGGHRNPLFHSGLLFFILLIPAKRFRSFVPAAIIASFGVGLGSHLIWDLFDHADVRWIPGLNLDRLWLGTNGLFCILSAKLFLSSRLNKS</sequence>
<keyword evidence="1" id="KW-0472">Membrane</keyword>
<accession>K0NS26</accession>
<keyword evidence="3" id="KW-1185">Reference proteome</keyword>
<dbReference type="AlphaFoldDB" id="K0NS26"/>
<feature type="transmembrane region" description="Helical" evidence="1">
    <location>
        <begin position="161"/>
        <end position="178"/>
    </location>
</feature>
<proteinExistence type="predicted"/>
<dbReference type="EMBL" id="FO203503">
    <property type="protein sequence ID" value="CCK81777.1"/>
    <property type="molecule type" value="Genomic_DNA"/>
</dbReference>
<feature type="transmembrane region" description="Helical" evidence="1">
    <location>
        <begin position="99"/>
        <end position="116"/>
    </location>
</feature>
<evidence type="ECO:0000313" key="2">
    <source>
        <dbReference type="EMBL" id="CCK81777.1"/>
    </source>
</evidence>